<keyword evidence="3 4" id="KW-0443">Lipid metabolism</keyword>
<evidence type="ECO:0000313" key="7">
    <source>
        <dbReference type="Proteomes" id="UP000240987"/>
    </source>
</evidence>
<evidence type="ECO:0000256" key="2">
    <source>
        <dbReference type="ARBA" id="ARBA00022963"/>
    </source>
</evidence>
<accession>A0A2T3JLE3</accession>
<sequence>MNSTPSRALVVEGGAMRGIFASGVLDAFLENGYMPFDFAMGVSAGSTNLLGYLSGNHGRSHRIITDYSRRPEFINFSRFTHGGHLTDIRWLWNTTTRELPLNLFQFEQRNIPFFATTTNVETGQAEYTEVTRNNVAEVMMASCALPLAYRDYPTINKTPMSDGGIADSIPVIEAYRRGARQITVVLSQPLGYRKSDTKVPWLLRSMFHHHPQLAEALLHRAKRYNEALDFIQHPPADCEITIIVPNKTFQVGRLTRHLGKLEHGYLLGQQAGYRLCGVVPCHGEHCFDDTALMV</sequence>
<dbReference type="CDD" id="cd07208">
    <property type="entry name" value="Pat_hypo_Ecoli_yjju_like"/>
    <property type="match status" value="1"/>
</dbReference>
<dbReference type="Pfam" id="PF19890">
    <property type="entry name" value="DUF6363"/>
    <property type="match status" value="1"/>
</dbReference>
<evidence type="ECO:0000256" key="3">
    <source>
        <dbReference type="ARBA" id="ARBA00023098"/>
    </source>
</evidence>
<comment type="caution">
    <text evidence="6">The sequence shown here is derived from an EMBL/GenBank/DDBJ whole genome shotgun (WGS) entry which is preliminary data.</text>
</comment>
<dbReference type="Proteomes" id="UP000240987">
    <property type="component" value="Unassembled WGS sequence"/>
</dbReference>
<evidence type="ECO:0000256" key="4">
    <source>
        <dbReference type="PROSITE-ProRule" id="PRU01161"/>
    </source>
</evidence>
<dbReference type="OrthoDB" id="9802424at2"/>
<dbReference type="InterPro" id="IPR045943">
    <property type="entry name" value="DUF6363"/>
</dbReference>
<feature type="active site" description="Proton acceptor" evidence="4">
    <location>
        <position position="162"/>
    </location>
</feature>
<dbReference type="InterPro" id="IPR050301">
    <property type="entry name" value="NTE"/>
</dbReference>
<dbReference type="RefSeq" id="WP_107241971.1">
    <property type="nucleotide sequence ID" value="NZ_PYMJ01000005.1"/>
</dbReference>
<reference evidence="6 7" key="1">
    <citation type="submission" date="2018-01" db="EMBL/GenBank/DDBJ databases">
        <title>Whole genome sequencing of Histamine producing bacteria.</title>
        <authorList>
            <person name="Butler K."/>
        </authorList>
    </citation>
    <scope>NUCLEOTIDE SEQUENCE [LARGE SCALE GENOMIC DNA]</scope>
    <source>
        <strain evidence="6 7">JCM 12947</strain>
    </source>
</reference>
<evidence type="ECO:0000259" key="5">
    <source>
        <dbReference type="PROSITE" id="PS51635"/>
    </source>
</evidence>
<protein>
    <submittedName>
        <fullName evidence="6">Patatin family protein</fullName>
    </submittedName>
</protein>
<dbReference type="PROSITE" id="PS51635">
    <property type="entry name" value="PNPLA"/>
    <property type="match status" value="1"/>
</dbReference>
<dbReference type="InterPro" id="IPR002641">
    <property type="entry name" value="PNPLA_dom"/>
</dbReference>
<evidence type="ECO:0000256" key="1">
    <source>
        <dbReference type="ARBA" id="ARBA00022801"/>
    </source>
</evidence>
<keyword evidence="7" id="KW-1185">Reference proteome</keyword>
<dbReference type="InterPro" id="IPR037483">
    <property type="entry name" value="YjjU-like"/>
</dbReference>
<name>A0A2T3JLE3_9GAMM</name>
<comment type="caution">
    <text evidence="4">Lacks conserved residue(s) required for the propagation of feature annotation.</text>
</comment>
<feature type="domain" description="PNPLA" evidence="5">
    <location>
        <begin position="9"/>
        <end position="175"/>
    </location>
</feature>
<dbReference type="EMBL" id="PYMJ01000005">
    <property type="protein sequence ID" value="PSU49750.1"/>
    <property type="molecule type" value="Genomic_DNA"/>
</dbReference>
<dbReference type="AlphaFoldDB" id="A0A2T3JLE3"/>
<evidence type="ECO:0000313" key="6">
    <source>
        <dbReference type="EMBL" id="PSU49750.1"/>
    </source>
</evidence>
<keyword evidence="1 4" id="KW-0378">Hydrolase</keyword>
<dbReference type="InterPro" id="IPR016035">
    <property type="entry name" value="Acyl_Trfase/lysoPLipase"/>
</dbReference>
<proteinExistence type="predicted"/>
<feature type="short sequence motif" description="DGA/G" evidence="4">
    <location>
        <begin position="162"/>
        <end position="164"/>
    </location>
</feature>
<dbReference type="GO" id="GO:0016787">
    <property type="term" value="F:hydrolase activity"/>
    <property type="evidence" value="ECO:0007669"/>
    <property type="project" value="UniProtKB-UniRule"/>
</dbReference>
<dbReference type="Gene3D" id="3.40.1090.10">
    <property type="entry name" value="Cytosolic phospholipase A2 catalytic domain"/>
    <property type="match status" value="2"/>
</dbReference>
<organism evidence="6 7">
    <name type="scientific">Photobacterium frigidiphilum</name>
    <dbReference type="NCBI Taxonomy" id="264736"/>
    <lineage>
        <taxon>Bacteria</taxon>
        <taxon>Pseudomonadati</taxon>
        <taxon>Pseudomonadota</taxon>
        <taxon>Gammaproteobacteria</taxon>
        <taxon>Vibrionales</taxon>
        <taxon>Vibrionaceae</taxon>
        <taxon>Photobacterium</taxon>
    </lineage>
</organism>
<keyword evidence="2 4" id="KW-0442">Lipid degradation</keyword>
<dbReference type="PANTHER" id="PTHR14226">
    <property type="entry name" value="NEUROPATHY TARGET ESTERASE/SWISS CHEESE D.MELANOGASTER"/>
    <property type="match status" value="1"/>
</dbReference>
<feature type="short sequence motif" description="GXSXG" evidence="4">
    <location>
        <begin position="41"/>
        <end position="45"/>
    </location>
</feature>
<dbReference type="Pfam" id="PF01734">
    <property type="entry name" value="Patatin"/>
    <property type="match status" value="1"/>
</dbReference>
<feature type="active site" description="Nucleophile" evidence="4">
    <location>
        <position position="43"/>
    </location>
</feature>
<gene>
    <name evidence="6" type="ORF">C9J12_06445</name>
</gene>
<dbReference type="SUPFAM" id="SSF52151">
    <property type="entry name" value="FabD/lysophospholipase-like"/>
    <property type="match status" value="1"/>
</dbReference>
<dbReference type="GO" id="GO:0016042">
    <property type="term" value="P:lipid catabolic process"/>
    <property type="evidence" value="ECO:0007669"/>
    <property type="project" value="UniProtKB-UniRule"/>
</dbReference>
<dbReference type="PANTHER" id="PTHR14226:SF25">
    <property type="entry name" value="PHOSPHOESTERASE"/>
    <property type="match status" value="1"/>
</dbReference>